<dbReference type="SUPFAM" id="SSF51905">
    <property type="entry name" value="FAD/NAD(P)-binding domain"/>
    <property type="match status" value="1"/>
</dbReference>
<dbReference type="InterPro" id="IPR031656">
    <property type="entry name" value="DAO_C"/>
</dbReference>
<feature type="domain" description="Alpha-glycerophosphate oxidase C-terminal" evidence="7">
    <location>
        <begin position="419"/>
        <end position="541"/>
    </location>
</feature>
<dbReference type="EMBL" id="CP038033">
    <property type="protein sequence ID" value="QBQ54405.1"/>
    <property type="molecule type" value="Genomic_DNA"/>
</dbReference>
<protein>
    <submittedName>
        <fullName evidence="8">Glycerol-3-phosphate dehydrogenase/oxidase</fullName>
    </submittedName>
</protein>
<name>A0A4V1AVV0_9GAMM</name>
<evidence type="ECO:0000256" key="1">
    <source>
        <dbReference type="ARBA" id="ARBA00001974"/>
    </source>
</evidence>
<evidence type="ECO:0000256" key="4">
    <source>
        <dbReference type="ARBA" id="ARBA00022827"/>
    </source>
</evidence>
<comment type="similarity">
    <text evidence="2">Belongs to the FAD-dependent glycerol-3-phosphate dehydrogenase family.</text>
</comment>
<evidence type="ECO:0000313" key="8">
    <source>
        <dbReference type="EMBL" id="QBQ54405.1"/>
    </source>
</evidence>
<dbReference type="PROSITE" id="PS51257">
    <property type="entry name" value="PROKAR_LIPOPROTEIN"/>
    <property type="match status" value="1"/>
</dbReference>
<dbReference type="Gene3D" id="1.10.8.870">
    <property type="entry name" value="Alpha-glycerophosphate oxidase, cap domain"/>
    <property type="match status" value="1"/>
</dbReference>
<evidence type="ECO:0000256" key="2">
    <source>
        <dbReference type="ARBA" id="ARBA00007330"/>
    </source>
</evidence>
<accession>A0A4V1AVV0</accession>
<keyword evidence="5" id="KW-0560">Oxidoreductase</keyword>
<dbReference type="AlphaFoldDB" id="A0A4V1AVV0"/>
<keyword evidence="9" id="KW-1185">Reference proteome</keyword>
<dbReference type="Proteomes" id="UP000294325">
    <property type="component" value="Chromosome"/>
</dbReference>
<dbReference type="InterPro" id="IPR038299">
    <property type="entry name" value="DAO_C_sf"/>
</dbReference>
<dbReference type="InterPro" id="IPR006076">
    <property type="entry name" value="FAD-dep_OxRdtase"/>
</dbReference>
<dbReference type="InterPro" id="IPR000447">
    <property type="entry name" value="G3P_DH_FAD-dep"/>
</dbReference>
<dbReference type="Gene3D" id="3.30.9.10">
    <property type="entry name" value="D-Amino Acid Oxidase, subunit A, domain 2"/>
    <property type="match status" value="1"/>
</dbReference>
<dbReference type="GO" id="GO:0046168">
    <property type="term" value="P:glycerol-3-phosphate catabolic process"/>
    <property type="evidence" value="ECO:0007669"/>
    <property type="project" value="TreeGrafter"/>
</dbReference>
<proteinExistence type="inferred from homology"/>
<dbReference type="PANTHER" id="PTHR11985">
    <property type="entry name" value="GLYCEROL-3-PHOSPHATE DEHYDROGENASE"/>
    <property type="match status" value="1"/>
</dbReference>
<dbReference type="GO" id="GO:0004368">
    <property type="term" value="F:glycerol-3-phosphate dehydrogenase (quinone) activity"/>
    <property type="evidence" value="ECO:0007669"/>
    <property type="project" value="InterPro"/>
</dbReference>
<keyword evidence="4" id="KW-0274">FAD</keyword>
<reference evidence="8 9" key="1">
    <citation type="submission" date="2019-03" db="EMBL/GenBank/DDBJ databases">
        <title>The genome sequence of Nitrosococcus wardiae strain D1FHST reveals the archetypal metabolic capacity of ammonia-oxidizing Gammaproteobacteria.</title>
        <authorList>
            <person name="Wang L."/>
            <person name="Lim C.K."/>
            <person name="Hanson T.E."/>
            <person name="Dang H."/>
            <person name="Klotz M.G."/>
        </authorList>
    </citation>
    <scope>NUCLEOTIDE SEQUENCE [LARGE SCALE GENOMIC DNA]</scope>
    <source>
        <strain evidence="8 9">D1FHS</strain>
    </source>
</reference>
<dbReference type="RefSeq" id="WP_134357605.1">
    <property type="nucleotide sequence ID" value="NZ_CP038033.1"/>
</dbReference>
<dbReference type="Pfam" id="PF01266">
    <property type="entry name" value="DAO"/>
    <property type="match status" value="1"/>
</dbReference>
<feature type="domain" description="FAD dependent oxidoreductase" evidence="6">
    <location>
        <begin position="14"/>
        <end position="357"/>
    </location>
</feature>
<organism evidence="8 9">
    <name type="scientific">Nitrosococcus wardiae</name>
    <dbReference type="NCBI Taxonomy" id="1814290"/>
    <lineage>
        <taxon>Bacteria</taxon>
        <taxon>Pseudomonadati</taxon>
        <taxon>Pseudomonadota</taxon>
        <taxon>Gammaproteobacteria</taxon>
        <taxon>Chromatiales</taxon>
        <taxon>Chromatiaceae</taxon>
        <taxon>Nitrosococcus</taxon>
    </lineage>
</organism>
<gene>
    <name evidence="8" type="ORF">E3U44_07695</name>
</gene>
<keyword evidence="3" id="KW-0285">Flavoprotein</keyword>
<dbReference type="Pfam" id="PF16901">
    <property type="entry name" value="DAO_C"/>
    <property type="match status" value="1"/>
</dbReference>
<dbReference type="KEGG" id="nwr:E3U44_07695"/>
<dbReference type="PRINTS" id="PR01001">
    <property type="entry name" value="FADG3PDH"/>
</dbReference>
<dbReference type="Gene3D" id="3.50.50.60">
    <property type="entry name" value="FAD/NAD(P)-binding domain"/>
    <property type="match status" value="1"/>
</dbReference>
<dbReference type="PANTHER" id="PTHR11985:SF15">
    <property type="entry name" value="GLYCEROL-3-PHOSPHATE DEHYDROGENASE, MITOCHONDRIAL"/>
    <property type="match status" value="1"/>
</dbReference>
<sequence>MKRNLSELAGKEYDLVIIGGGIFGACAAWDAVLRGFSVALVERGDFSSGTSANSFKIVHGGIRYIQHGDIMRIRESCRERSALLRVAPHLVQPLPTVIPTYGHGKNGKFLLAAGLLAYDLLTLDRNRHIQDPDRRIPRGRLLSPGEVVELFPGLKRNGLTGAAMFSDGQMYNPTRLVLSFLLSSAAAGAEIANYVEAINFIRSKGRVTGIKAQDKLTGEQFQIRGKVVLNAAGPWAEHLLNKQLGFKLERKGTYSRDACFVIPRQLDNRHALAVLGRTRDPDALLSRNARHLFIVPWRDYSLIGVWHVVYDGNPDGFAVTKQELKAFVEEINAAYPALDLSVEEISMWNAGLLPFGENQDNATNLSYGKRSLVVDHARQHQVEGLVTLLGVRYTMARGEAAKAIDLVARKLNRRVPRPATAKIPIYGGRIEHFEVFVQQVTQQSKAPLSAKVLRALLHNHGSEYDRILRYGEENSAWVETIADSTVIKAEVIHAVREEMALKLSDIIFRRTDLATGQYPGNEALQTCAQLMAAELGWTAKHQQQEIEEVKRIFPICGQIVKEDSPTQVDVAI</sequence>
<dbReference type="InterPro" id="IPR036188">
    <property type="entry name" value="FAD/NAD-bd_sf"/>
</dbReference>
<evidence type="ECO:0000259" key="7">
    <source>
        <dbReference type="Pfam" id="PF16901"/>
    </source>
</evidence>
<evidence type="ECO:0000259" key="6">
    <source>
        <dbReference type="Pfam" id="PF01266"/>
    </source>
</evidence>
<evidence type="ECO:0000256" key="3">
    <source>
        <dbReference type="ARBA" id="ARBA00022630"/>
    </source>
</evidence>
<comment type="cofactor">
    <cofactor evidence="1">
        <name>FAD</name>
        <dbReference type="ChEBI" id="CHEBI:57692"/>
    </cofactor>
</comment>
<dbReference type="OrthoDB" id="9766796at2"/>
<evidence type="ECO:0000256" key="5">
    <source>
        <dbReference type="ARBA" id="ARBA00023002"/>
    </source>
</evidence>
<evidence type="ECO:0000313" key="9">
    <source>
        <dbReference type="Proteomes" id="UP000294325"/>
    </source>
</evidence>